<dbReference type="Proteomes" id="UP001158598">
    <property type="component" value="Chromosome"/>
</dbReference>
<feature type="transmembrane region" description="Helical" evidence="5">
    <location>
        <begin position="442"/>
        <end position="462"/>
    </location>
</feature>
<dbReference type="GO" id="GO:0016020">
    <property type="term" value="C:membrane"/>
    <property type="evidence" value="ECO:0007669"/>
    <property type="project" value="UniProtKB-SubCell"/>
</dbReference>
<dbReference type="EMBL" id="OX458332">
    <property type="protein sequence ID" value="CAI8722333.1"/>
    <property type="molecule type" value="Genomic_DNA"/>
</dbReference>
<feature type="transmembrane region" description="Helical" evidence="5">
    <location>
        <begin position="242"/>
        <end position="259"/>
    </location>
</feature>
<dbReference type="PANTHER" id="PTHR37422:SF13">
    <property type="entry name" value="LIPOPOLYSACCHARIDE BIOSYNTHESIS PROTEIN PA4999-RELATED"/>
    <property type="match status" value="1"/>
</dbReference>
<feature type="domain" description="O-antigen ligase-related" evidence="6">
    <location>
        <begin position="246"/>
        <end position="391"/>
    </location>
</feature>
<feature type="transmembrane region" description="Helical" evidence="5">
    <location>
        <begin position="199"/>
        <end position="221"/>
    </location>
</feature>
<feature type="transmembrane region" description="Helical" evidence="5">
    <location>
        <begin position="265"/>
        <end position="282"/>
    </location>
</feature>
<dbReference type="AlphaFoldDB" id="A0AA35URX6"/>
<dbReference type="RefSeq" id="WP_228370292.1">
    <property type="nucleotide sequence ID" value="NZ_CP079097.1"/>
</dbReference>
<feature type="transmembrane region" description="Helical" evidence="5">
    <location>
        <begin position="291"/>
        <end position="313"/>
    </location>
</feature>
<keyword evidence="3 5" id="KW-1133">Transmembrane helix</keyword>
<evidence type="ECO:0000313" key="8">
    <source>
        <dbReference type="Proteomes" id="UP001158598"/>
    </source>
</evidence>
<dbReference type="PANTHER" id="PTHR37422">
    <property type="entry name" value="TEICHURONIC ACID BIOSYNTHESIS PROTEIN TUAE"/>
    <property type="match status" value="1"/>
</dbReference>
<comment type="subcellular location">
    <subcellularLocation>
        <location evidence="1">Membrane</location>
        <topology evidence="1">Multi-pass membrane protein</topology>
    </subcellularLocation>
</comment>
<evidence type="ECO:0000256" key="2">
    <source>
        <dbReference type="ARBA" id="ARBA00022692"/>
    </source>
</evidence>
<evidence type="ECO:0000259" key="6">
    <source>
        <dbReference type="Pfam" id="PF04932"/>
    </source>
</evidence>
<feature type="transmembrane region" description="Helical" evidence="5">
    <location>
        <begin position="7"/>
        <end position="24"/>
    </location>
</feature>
<feature type="transmembrane region" description="Helical" evidence="5">
    <location>
        <begin position="64"/>
        <end position="86"/>
    </location>
</feature>
<dbReference type="GeneID" id="88223459"/>
<protein>
    <submittedName>
        <fullName evidence="7">Membrane protein</fullName>
    </submittedName>
</protein>
<name>A0AA35URX6_METCP</name>
<dbReference type="InterPro" id="IPR051533">
    <property type="entry name" value="WaaL-like"/>
</dbReference>
<gene>
    <name evidence="7" type="ORF">MCNOR_0115</name>
</gene>
<feature type="transmembrane region" description="Helical" evidence="5">
    <location>
        <begin position="387"/>
        <end position="408"/>
    </location>
</feature>
<feature type="transmembrane region" description="Helical" evidence="5">
    <location>
        <begin position="120"/>
        <end position="142"/>
    </location>
</feature>
<accession>A0AA35URX6</accession>
<feature type="transmembrane region" description="Helical" evidence="5">
    <location>
        <begin position="30"/>
        <end position="52"/>
    </location>
</feature>
<organism evidence="7 8">
    <name type="scientific">Methylococcus capsulatus</name>
    <dbReference type="NCBI Taxonomy" id="414"/>
    <lineage>
        <taxon>Bacteria</taxon>
        <taxon>Pseudomonadati</taxon>
        <taxon>Pseudomonadota</taxon>
        <taxon>Gammaproteobacteria</taxon>
        <taxon>Methylococcales</taxon>
        <taxon>Methylococcaceae</taxon>
        <taxon>Methylococcus</taxon>
    </lineage>
</organism>
<feature type="transmembrane region" description="Helical" evidence="5">
    <location>
        <begin position="415"/>
        <end position="436"/>
    </location>
</feature>
<sequence length="478" mass="51712">MAASFEKGLFSVLLAVILWLPLPWGSNWEGAVYLFSSAVFVLGAVCCLLHAHGRLPLTMPFRRAWPALLLIGASVVWAGFQGAPWFSDLADELLPRAARVYPDARRVDPDLPSSFSTDPYYTRLAALKGAAYLILFALILLLTRSRERIRWLAYAIVACGVFEALYGSAKSLTGLEFGFFGREVGRSVAVGTFVNRNHLAGLLEMTLAVGVGLLIAGRFSSPGGNWRDWLRGAATFLLSDKAPLRIAVVIMAIGLVLTRSRMGNVGFAVSLSVTGAVYLLLARSSRFSSGLVLAILSSIVLVDLVIVGSYFGIEEVARRLEQTTVAEASNRVDLYDYAVPYVLDYLPFGAGAGSFVASFLPYGGAEVVIPYDHAHNDYLEFLGEWGVVGWLPTALAVLLSLGAAGFALRERQDSLLRATGIGSFMGIVALLIHSFVDFNLQIPANAGFFTVLLAMGWLARYMPVHHHKPASRQSEADG</sequence>
<keyword evidence="2 5" id="KW-0812">Transmembrane</keyword>
<reference evidence="7" key="1">
    <citation type="submission" date="2023-03" db="EMBL/GenBank/DDBJ databases">
        <authorList>
            <person name="Pearce D."/>
        </authorList>
    </citation>
    <scope>NUCLEOTIDE SEQUENCE</scope>
    <source>
        <strain evidence="7">Mc</strain>
    </source>
</reference>
<keyword evidence="4 5" id="KW-0472">Membrane</keyword>
<evidence type="ECO:0000256" key="1">
    <source>
        <dbReference type="ARBA" id="ARBA00004141"/>
    </source>
</evidence>
<evidence type="ECO:0000313" key="7">
    <source>
        <dbReference type="EMBL" id="CAI8722333.1"/>
    </source>
</evidence>
<evidence type="ECO:0000256" key="3">
    <source>
        <dbReference type="ARBA" id="ARBA00022989"/>
    </source>
</evidence>
<dbReference type="InterPro" id="IPR007016">
    <property type="entry name" value="O-antigen_ligase-rel_domated"/>
</dbReference>
<evidence type="ECO:0000256" key="4">
    <source>
        <dbReference type="ARBA" id="ARBA00023136"/>
    </source>
</evidence>
<proteinExistence type="predicted"/>
<evidence type="ECO:0000256" key="5">
    <source>
        <dbReference type="SAM" id="Phobius"/>
    </source>
</evidence>
<dbReference type="Pfam" id="PF04932">
    <property type="entry name" value="Wzy_C"/>
    <property type="match status" value="1"/>
</dbReference>